<keyword evidence="4" id="KW-1185">Reference proteome</keyword>
<evidence type="ECO:0000256" key="1">
    <source>
        <dbReference type="SAM" id="MobiDB-lite"/>
    </source>
</evidence>
<feature type="compositionally biased region" description="Basic and acidic residues" evidence="1">
    <location>
        <begin position="37"/>
        <end position="48"/>
    </location>
</feature>
<dbReference type="EMBL" id="MLYV02000438">
    <property type="protein sequence ID" value="PSR97380.1"/>
    <property type="molecule type" value="Genomic_DNA"/>
</dbReference>
<evidence type="ECO:0000313" key="4">
    <source>
        <dbReference type="Proteomes" id="UP000186601"/>
    </source>
</evidence>
<feature type="compositionally biased region" description="Basic and acidic residues" evidence="1">
    <location>
        <begin position="66"/>
        <end position="93"/>
    </location>
</feature>
<organism evidence="3 4">
    <name type="scientific">Hermanssonia centrifuga</name>
    <dbReference type="NCBI Taxonomy" id="98765"/>
    <lineage>
        <taxon>Eukaryota</taxon>
        <taxon>Fungi</taxon>
        <taxon>Dikarya</taxon>
        <taxon>Basidiomycota</taxon>
        <taxon>Agaricomycotina</taxon>
        <taxon>Agaricomycetes</taxon>
        <taxon>Polyporales</taxon>
        <taxon>Meruliaceae</taxon>
        <taxon>Hermanssonia</taxon>
    </lineage>
</organism>
<feature type="compositionally biased region" description="Low complexity" evidence="1">
    <location>
        <begin position="277"/>
        <end position="291"/>
    </location>
</feature>
<feature type="domain" description="DUF6532" evidence="2">
    <location>
        <begin position="448"/>
        <end position="640"/>
    </location>
</feature>
<feature type="compositionally biased region" description="Basic and acidic residues" evidence="1">
    <location>
        <begin position="220"/>
        <end position="237"/>
    </location>
</feature>
<dbReference type="AlphaFoldDB" id="A0A2R6PVK5"/>
<feature type="compositionally biased region" description="Basic and acidic residues" evidence="1">
    <location>
        <begin position="304"/>
        <end position="327"/>
    </location>
</feature>
<feature type="compositionally biased region" description="Basic and acidic residues" evidence="1">
    <location>
        <begin position="351"/>
        <end position="362"/>
    </location>
</feature>
<dbReference type="InterPro" id="IPR045341">
    <property type="entry name" value="DUF6532"/>
</dbReference>
<feature type="region of interest" description="Disordered" evidence="1">
    <location>
        <begin position="145"/>
        <end position="362"/>
    </location>
</feature>
<evidence type="ECO:0000259" key="2">
    <source>
        <dbReference type="Pfam" id="PF20149"/>
    </source>
</evidence>
<name>A0A2R6PVK5_9APHY</name>
<protein>
    <recommendedName>
        <fullName evidence="2">DUF6532 domain-containing protein</fullName>
    </recommendedName>
</protein>
<reference evidence="3 4" key="1">
    <citation type="submission" date="2018-02" db="EMBL/GenBank/DDBJ databases">
        <title>Genome sequence of the basidiomycete white-rot fungus Phlebia centrifuga.</title>
        <authorList>
            <person name="Granchi Z."/>
            <person name="Peng M."/>
            <person name="de Vries R.P."/>
            <person name="Hilden K."/>
            <person name="Makela M.R."/>
            <person name="Grigoriev I."/>
            <person name="Riley R."/>
        </authorList>
    </citation>
    <scope>NUCLEOTIDE SEQUENCE [LARGE SCALE GENOMIC DNA]</scope>
    <source>
        <strain evidence="3 4">FBCC195</strain>
    </source>
</reference>
<proteinExistence type="predicted"/>
<evidence type="ECO:0000313" key="3">
    <source>
        <dbReference type="EMBL" id="PSR97380.1"/>
    </source>
</evidence>
<gene>
    <name evidence="3" type="ORF">PHLCEN_2v4325</name>
</gene>
<comment type="caution">
    <text evidence="3">The sequence shown here is derived from an EMBL/GenBank/DDBJ whole genome shotgun (WGS) entry which is preliminary data.</text>
</comment>
<sequence length="688" mass="75905">MPGTGRAQAAKPVGTSGQDSELGPETAILPPRRSKTKAMEDQVWQRDAPKRKRKPELEDATDEAVLVEHRPEQAKKRRADEKVNLRQTKDGTNTKHLPSMYIVGPNFTVGNTDPFEAGKGRRPVLQRELLVDKDVNVPLPPKIVITAAKRQSRPVKTAGPRAPASSGKKPLPKALEPEPADDESNGSNFYESSDDSNGMGIESDAQSDAVVSDNNEDLITLEKHPDRLRETMAREVPRWTANDRILASEDLGSCDEDSQDGQPPAVPRSLSRRSSEASHSSAALPSTPAASSDDDGDLSAAEDAQLHPKELFADDDKQSVASRDRAKAPIAPAAKGGRQADHSTQPPKMMSRREQAVEKERPRFKMASATATISDNPTQAGRISTAVRQGRRTMETMAEWEKKWPSSTRLLYNSRIKINISAQSVGVQRVLKSSIEELIADFAFGTAVYPAEERVSAQRSLVVSVATRLAFKEIRARLREEWEYAKEFVEVGEHRVTLLRGGIKKTAVQVLASIYELKQGGCRERVALLLEDLHYIYAGDVEGKLDKKNPFTNKLITQLLAVHFFNGSRSIASQYSNLFKSTIPESPDEKEIPEAMLGIVCVAIYDGLGDWTTGTFTVASDFEVGNVEVEYLKVMDFLAEIKAKSVKMYHRIMHQVYKNVCDQRGGIANPDRKRGVAGALAQLEFDDE</sequence>
<dbReference type="Proteomes" id="UP000186601">
    <property type="component" value="Unassembled WGS sequence"/>
</dbReference>
<dbReference type="OrthoDB" id="3214739at2759"/>
<dbReference type="Pfam" id="PF20149">
    <property type="entry name" value="DUF6532"/>
    <property type="match status" value="1"/>
</dbReference>
<feature type="region of interest" description="Disordered" evidence="1">
    <location>
        <begin position="1"/>
        <end position="119"/>
    </location>
</feature>
<dbReference type="STRING" id="98765.A0A2R6PVK5"/>
<feature type="compositionally biased region" description="Low complexity" evidence="1">
    <location>
        <begin position="328"/>
        <end position="337"/>
    </location>
</feature>
<accession>A0A2R6PVK5</accession>